<keyword evidence="2" id="KW-1185">Reference proteome</keyword>
<dbReference type="RefSeq" id="WP_116857822.1">
    <property type="nucleotide sequence ID" value="NZ_QTJV01000029.1"/>
</dbReference>
<comment type="caution">
    <text evidence="1">The sequence shown here is derived from an EMBL/GenBank/DDBJ whole genome shotgun (WGS) entry which is preliminary data.</text>
</comment>
<dbReference type="OrthoDB" id="644808at2"/>
<dbReference type="Gene3D" id="2.180.10.10">
    <property type="entry name" value="RHS repeat-associated core"/>
    <property type="match status" value="1"/>
</dbReference>
<dbReference type="AlphaFoldDB" id="A0A3E1NMV0"/>
<evidence type="ECO:0000313" key="2">
    <source>
        <dbReference type="Proteomes" id="UP000261174"/>
    </source>
</evidence>
<proteinExistence type="predicted"/>
<name>A0A3E1NMV0_9BACT</name>
<sequence>MATQTISFEGEFSSGTADEFTTLFVDQTSADPGNESGVSYGIAAKGYRYGFNGKENDNEVKGEGDEQDYGMRVYNPGLGKFLSVDPLTKDFPWYTPYQFAGNTLVQAVDLDGNEELHYTMTLNKNGSTTLKVDRY</sequence>
<protein>
    <recommendedName>
        <fullName evidence="3">RHS repeat-associated core domain-containing protein</fullName>
    </recommendedName>
</protein>
<gene>
    <name evidence="1" type="ORF">DXN04_33705</name>
</gene>
<accession>A0A3E1NMV0</accession>
<dbReference type="InterPro" id="IPR022385">
    <property type="entry name" value="Rhs_assc_core"/>
</dbReference>
<organism evidence="1 2">
    <name type="scientific">Chitinophaga silvisoli</name>
    <dbReference type="NCBI Taxonomy" id="2291814"/>
    <lineage>
        <taxon>Bacteria</taxon>
        <taxon>Pseudomonadati</taxon>
        <taxon>Bacteroidota</taxon>
        <taxon>Chitinophagia</taxon>
        <taxon>Chitinophagales</taxon>
        <taxon>Chitinophagaceae</taxon>
        <taxon>Chitinophaga</taxon>
    </lineage>
</organism>
<evidence type="ECO:0000313" key="1">
    <source>
        <dbReference type="EMBL" id="RFM29242.1"/>
    </source>
</evidence>
<dbReference type="NCBIfam" id="TIGR03696">
    <property type="entry name" value="Rhs_assc_core"/>
    <property type="match status" value="1"/>
</dbReference>
<reference evidence="1 2" key="1">
    <citation type="submission" date="2018-08" db="EMBL/GenBank/DDBJ databases">
        <title>Chitinophaga sp. K20C18050901, a novel bacterium isolated from forest soil.</title>
        <authorList>
            <person name="Wang C."/>
        </authorList>
    </citation>
    <scope>NUCLEOTIDE SEQUENCE [LARGE SCALE GENOMIC DNA]</scope>
    <source>
        <strain evidence="1 2">K20C18050901</strain>
    </source>
</reference>
<dbReference type="Proteomes" id="UP000261174">
    <property type="component" value="Unassembled WGS sequence"/>
</dbReference>
<dbReference type="EMBL" id="QTJV01000029">
    <property type="protein sequence ID" value="RFM29242.1"/>
    <property type="molecule type" value="Genomic_DNA"/>
</dbReference>
<evidence type="ECO:0008006" key="3">
    <source>
        <dbReference type="Google" id="ProtNLM"/>
    </source>
</evidence>